<feature type="transmembrane region" description="Helical" evidence="6">
    <location>
        <begin position="466"/>
        <end position="490"/>
    </location>
</feature>
<feature type="transmembrane region" description="Helical" evidence="6">
    <location>
        <begin position="7"/>
        <end position="30"/>
    </location>
</feature>
<keyword evidence="2" id="KW-1003">Cell membrane</keyword>
<evidence type="ECO:0000313" key="8">
    <source>
        <dbReference type="EMBL" id="CAB4584165.1"/>
    </source>
</evidence>
<dbReference type="EMBL" id="CAEZUE010000006">
    <property type="protein sequence ID" value="CAB4584165.1"/>
    <property type="molecule type" value="Genomic_DNA"/>
</dbReference>
<feature type="transmembrane region" description="Helical" evidence="6">
    <location>
        <begin position="289"/>
        <end position="309"/>
    </location>
</feature>
<feature type="transmembrane region" description="Helical" evidence="6">
    <location>
        <begin position="537"/>
        <end position="562"/>
    </location>
</feature>
<evidence type="ECO:0000256" key="6">
    <source>
        <dbReference type="SAM" id="Phobius"/>
    </source>
</evidence>
<dbReference type="AlphaFoldDB" id="A0A6J6F9I6"/>
<keyword evidence="4 6" id="KW-1133">Transmembrane helix</keyword>
<dbReference type="InterPro" id="IPR008457">
    <property type="entry name" value="Cu-R_CopD_dom"/>
</dbReference>
<dbReference type="GO" id="GO:0006825">
    <property type="term" value="P:copper ion transport"/>
    <property type="evidence" value="ECO:0007669"/>
    <property type="project" value="InterPro"/>
</dbReference>
<dbReference type="Pfam" id="PF05425">
    <property type="entry name" value="CopD"/>
    <property type="match status" value="1"/>
</dbReference>
<evidence type="ECO:0000256" key="5">
    <source>
        <dbReference type="ARBA" id="ARBA00023136"/>
    </source>
</evidence>
<feature type="transmembrane region" description="Helical" evidence="6">
    <location>
        <begin position="582"/>
        <end position="608"/>
    </location>
</feature>
<feature type="transmembrane region" description="Helical" evidence="6">
    <location>
        <begin position="183"/>
        <end position="211"/>
    </location>
</feature>
<dbReference type="PANTHER" id="PTHR34820">
    <property type="entry name" value="INNER MEMBRANE PROTEIN YEBZ"/>
    <property type="match status" value="1"/>
</dbReference>
<feature type="transmembrane region" description="Helical" evidence="6">
    <location>
        <begin position="50"/>
        <end position="70"/>
    </location>
</feature>
<proteinExistence type="predicted"/>
<evidence type="ECO:0000256" key="2">
    <source>
        <dbReference type="ARBA" id="ARBA00022475"/>
    </source>
</evidence>
<feature type="transmembrane region" description="Helical" evidence="6">
    <location>
        <begin position="223"/>
        <end position="244"/>
    </location>
</feature>
<keyword evidence="5 6" id="KW-0472">Membrane</keyword>
<keyword evidence="3 6" id="KW-0812">Transmembrane</keyword>
<evidence type="ECO:0000259" key="7">
    <source>
        <dbReference type="Pfam" id="PF05425"/>
    </source>
</evidence>
<dbReference type="Pfam" id="PF09678">
    <property type="entry name" value="Caa3_CtaG"/>
    <property type="match status" value="1"/>
</dbReference>
<dbReference type="GO" id="GO:0005886">
    <property type="term" value="C:plasma membrane"/>
    <property type="evidence" value="ECO:0007669"/>
    <property type="project" value="UniProtKB-SubCell"/>
</dbReference>
<evidence type="ECO:0000256" key="1">
    <source>
        <dbReference type="ARBA" id="ARBA00004651"/>
    </source>
</evidence>
<evidence type="ECO:0000256" key="3">
    <source>
        <dbReference type="ARBA" id="ARBA00022692"/>
    </source>
</evidence>
<feature type="transmembrane region" description="Helical" evidence="6">
    <location>
        <begin position="388"/>
        <end position="409"/>
    </location>
</feature>
<dbReference type="InterPro" id="IPR019108">
    <property type="entry name" value="Caa3_assmbl_CtaG-rel"/>
</dbReference>
<feature type="transmembrane region" description="Helical" evidence="6">
    <location>
        <begin position="256"/>
        <end position="277"/>
    </location>
</feature>
<reference evidence="8" key="1">
    <citation type="submission" date="2020-05" db="EMBL/GenBank/DDBJ databases">
        <authorList>
            <person name="Chiriac C."/>
            <person name="Salcher M."/>
            <person name="Ghai R."/>
            <person name="Kavagutti S V."/>
        </authorList>
    </citation>
    <scope>NUCLEOTIDE SEQUENCE</scope>
</reference>
<feature type="transmembrane region" description="Helical" evidence="6">
    <location>
        <begin position="153"/>
        <end position="171"/>
    </location>
</feature>
<feature type="transmembrane region" description="Helical" evidence="6">
    <location>
        <begin position="421"/>
        <end position="445"/>
    </location>
</feature>
<organism evidence="8">
    <name type="scientific">freshwater metagenome</name>
    <dbReference type="NCBI Taxonomy" id="449393"/>
    <lineage>
        <taxon>unclassified sequences</taxon>
        <taxon>metagenomes</taxon>
        <taxon>ecological metagenomes</taxon>
    </lineage>
</organism>
<comment type="subcellular location">
    <subcellularLocation>
        <location evidence="1">Cell membrane</location>
        <topology evidence="1">Multi-pass membrane protein</topology>
    </subcellularLocation>
</comment>
<protein>
    <submittedName>
        <fullName evidence="8">Unannotated protein</fullName>
    </submittedName>
</protein>
<dbReference type="InterPro" id="IPR032694">
    <property type="entry name" value="CopC/D"/>
</dbReference>
<feature type="transmembrane region" description="Helical" evidence="6">
    <location>
        <begin position="355"/>
        <end position="376"/>
    </location>
</feature>
<name>A0A6J6F9I6_9ZZZZ</name>
<feature type="transmembrane region" description="Helical" evidence="6">
    <location>
        <begin position="502"/>
        <end position="525"/>
    </location>
</feature>
<evidence type="ECO:0000256" key="4">
    <source>
        <dbReference type="ARBA" id="ARBA00022989"/>
    </source>
</evidence>
<gene>
    <name evidence="8" type="ORF">UFOPK1788_00098</name>
</gene>
<feature type="domain" description="Copper resistance protein D" evidence="7">
    <location>
        <begin position="218"/>
        <end position="311"/>
    </location>
</feature>
<feature type="transmembrane region" description="Helical" evidence="6">
    <location>
        <begin position="82"/>
        <end position="109"/>
    </location>
</feature>
<accession>A0A6J6F9I6</accession>
<dbReference type="PANTHER" id="PTHR34820:SF4">
    <property type="entry name" value="INNER MEMBRANE PROTEIN YEBZ"/>
    <property type="match status" value="1"/>
</dbReference>
<sequence>MSPRILTIGGVSIAGLVGLVVSLVIGGAATESLLADPGVLVRFGTPASKLAVSASMALLLGGLAVKLFALPPGKAADRVHSLALGSSITLSFAMVAYSSLTFLTVFAAPVTLDPGFEASLRYFIVDTDLGRLLVIVTGLSLVVTVILALAHSFWWSATAFALSVAMVWPFGEMSHSGGTDNHGIAVSALVLHIIFVSLWSGGLLATVVSMASGADREATMRRYSSIALLSISIVAITGIASSVVRIGSWENIDSGYGIIVALKAAITVIAGLLGARWRKSIIPTISQRRGVAAFAIVETALLAVALGLATGLGRTATPADDTFPADPTPAEILLGRPLPAPWSWETAFTEWRIDLIWLLFAVFSTVFYLWGVARLTRRGDTWPIHRSVSWIIGMAVLVYATSGGVAVYGEFLFSAHMIAHMVLTMLIPVTIVMAAPVTLVARAVESRPDGSRGMREWILGIVQSRWVGFVGHPLISTVVFAMSLIVFYYSPLLGWATTTHLGHQWMVVHFLLTGYLFVQALISVDPSPHRTPYPMRLLLLMGTMGFHAFFGLSLMTGTGLLLPEWFGAMGREWGDTPIVDQQIGGAIAWGIGELPTLVLSGLVILSWIRSDEREARRRDRQANRDGDAELNAYNAMLDRVSSRDEN</sequence>
<feature type="transmembrane region" description="Helical" evidence="6">
    <location>
        <begin position="129"/>
        <end position="148"/>
    </location>
</feature>